<feature type="region of interest" description="Disordered" evidence="2">
    <location>
        <begin position="26"/>
        <end position="77"/>
    </location>
</feature>
<feature type="signal peptide" evidence="3">
    <location>
        <begin position="1"/>
        <end position="25"/>
    </location>
</feature>
<evidence type="ECO:0000256" key="3">
    <source>
        <dbReference type="SAM" id="SignalP"/>
    </source>
</evidence>
<protein>
    <submittedName>
        <fullName evidence="4">Uncharacterized protein</fullName>
    </submittedName>
</protein>
<dbReference type="InterPro" id="IPR036423">
    <property type="entry name" value="SOD-like_Cu/Zn_dom_sf"/>
</dbReference>
<reference evidence="4" key="1">
    <citation type="submission" date="2014-07" db="EMBL/GenBank/DDBJ databases">
        <authorList>
            <person name="Urmite Genomes Urmite Genomes"/>
        </authorList>
    </citation>
    <scope>NUCLEOTIDE SEQUENCE</scope>
    <source>
        <strain evidence="4">11W110_air</strain>
    </source>
</reference>
<organism evidence="4">
    <name type="scientific">Arthrobacter saudimassiliensis</name>
    <dbReference type="NCBI Taxonomy" id="1461584"/>
    <lineage>
        <taxon>Bacteria</taxon>
        <taxon>Bacillati</taxon>
        <taxon>Actinomycetota</taxon>
        <taxon>Actinomycetes</taxon>
        <taxon>Micrococcales</taxon>
        <taxon>Micrococcaceae</taxon>
        <taxon>Arthrobacter</taxon>
    </lineage>
</organism>
<evidence type="ECO:0000313" key="4">
    <source>
        <dbReference type="EMBL" id="CEA07531.1"/>
    </source>
</evidence>
<evidence type="ECO:0000256" key="1">
    <source>
        <dbReference type="ARBA" id="ARBA00010457"/>
    </source>
</evidence>
<sequence length="232" mass="23040">MAGAARSLATLAAAAALLLVGCADDGDGGTTDDTSASSPAAGTSQPSGSPSCTGDDDDDCQAAPGDGETVDPGRCGTTEPSAIASGLVQGTFGPWCENAVATTYDTALIPDGASVSATVRETEADTTVQLVPQGFAPNSTYTALMHADDCGDDPSDAGEVYQDRNTSGQQGRLAVDFTTDTSGNADASTTVPWLVPDDGEGKSLLISYESSEQGGTPAADAGTVVGCITLEE</sequence>
<feature type="compositionally biased region" description="Low complexity" evidence="2">
    <location>
        <begin position="31"/>
        <end position="51"/>
    </location>
</feature>
<evidence type="ECO:0000256" key="2">
    <source>
        <dbReference type="SAM" id="MobiDB-lite"/>
    </source>
</evidence>
<dbReference type="AlphaFoldDB" id="A0A078MRR6"/>
<accession>A0A078MRR6</accession>
<dbReference type="EMBL" id="LN483070">
    <property type="protein sequence ID" value="CEA07531.1"/>
    <property type="molecule type" value="Genomic_DNA"/>
</dbReference>
<dbReference type="GO" id="GO:0046872">
    <property type="term" value="F:metal ion binding"/>
    <property type="evidence" value="ECO:0007669"/>
    <property type="project" value="InterPro"/>
</dbReference>
<dbReference type="SUPFAM" id="SSF49329">
    <property type="entry name" value="Cu,Zn superoxide dismutase-like"/>
    <property type="match status" value="1"/>
</dbReference>
<dbReference type="GO" id="GO:0006801">
    <property type="term" value="P:superoxide metabolic process"/>
    <property type="evidence" value="ECO:0007669"/>
    <property type="project" value="InterPro"/>
</dbReference>
<comment type="similarity">
    <text evidence="1">Belongs to the Cu-Zn superoxide dismutase family.</text>
</comment>
<keyword evidence="3" id="KW-0732">Signal</keyword>
<proteinExistence type="inferred from homology"/>
<feature type="chain" id="PRO_5039110499" evidence="3">
    <location>
        <begin position="26"/>
        <end position="232"/>
    </location>
</feature>
<dbReference type="PROSITE" id="PS51257">
    <property type="entry name" value="PROKAR_LIPOPROTEIN"/>
    <property type="match status" value="1"/>
</dbReference>
<gene>
    <name evidence="4" type="ORF">BN1051_00846</name>
</gene>
<dbReference type="PATRIC" id="fig|1461584.3.peg.838"/>
<name>A0A078MRR6_9MICC</name>